<gene>
    <name evidence="4" type="primary">dnajc4</name>
</gene>
<feature type="region of interest" description="Disordered" evidence="1">
    <location>
        <begin position="97"/>
        <end position="135"/>
    </location>
</feature>
<evidence type="ECO:0000259" key="3">
    <source>
        <dbReference type="PROSITE" id="PS50076"/>
    </source>
</evidence>
<dbReference type="PRINTS" id="PR00625">
    <property type="entry name" value="JDOMAIN"/>
</dbReference>
<feature type="transmembrane region" description="Helical" evidence="2">
    <location>
        <begin position="154"/>
        <end position="175"/>
    </location>
</feature>
<reference evidence="4" key="1">
    <citation type="submission" date="2018-08" db="EMBL/GenBank/DDBJ databases">
        <title>Hsp annotations of Atlantic sturgeon.</title>
        <authorList>
            <person name="Santidrian Yebra-Pimentel E.M."/>
            <person name="Dirks R.P."/>
            <person name="Jong-Raadsen S.A."/>
            <person name="Jansen H.J."/>
        </authorList>
    </citation>
    <scope>NUCLEOTIDE SEQUENCE</scope>
</reference>
<dbReference type="Pfam" id="PF00226">
    <property type="entry name" value="DnaJ"/>
    <property type="match status" value="1"/>
</dbReference>
<sequence length="233" mass="26820">MQLEAARILLCKKCIQAARRGINVSTAWSRSSENYYDVLRVKQDASLDEIKQAFFKRSRKLHPDSDPSNPGLHSRFVSLSEAYQVLSKESSRRQYDATLRLRPASGSGSRGDPYTYPSPRSPRSAGSRYWEQFGSAPPEELDPALADRKRRRNLQLVGCCVLVMLASLGAHYFGFRKLEEAHNSFMDEKDRVITEIYKESKERARMNGLKRQQEILRQKHAQFMEKFKTPSDK</sequence>
<proteinExistence type="evidence at transcript level"/>
<dbReference type="CDD" id="cd06257">
    <property type="entry name" value="DnaJ"/>
    <property type="match status" value="1"/>
</dbReference>
<dbReference type="InterPro" id="IPR001623">
    <property type="entry name" value="DnaJ_domain"/>
</dbReference>
<dbReference type="InterPro" id="IPR052763">
    <property type="entry name" value="DnaJ_C4"/>
</dbReference>
<evidence type="ECO:0000256" key="1">
    <source>
        <dbReference type="SAM" id="MobiDB-lite"/>
    </source>
</evidence>
<dbReference type="Gene3D" id="1.10.287.110">
    <property type="entry name" value="DnaJ domain"/>
    <property type="match status" value="1"/>
</dbReference>
<keyword evidence="2" id="KW-0472">Membrane</keyword>
<protein>
    <submittedName>
        <fullName evidence="4">Heat shock protein</fullName>
    </submittedName>
</protein>
<evidence type="ECO:0000256" key="2">
    <source>
        <dbReference type="SAM" id="Phobius"/>
    </source>
</evidence>
<keyword evidence="2" id="KW-1133">Transmembrane helix</keyword>
<dbReference type="AlphaFoldDB" id="A0A3G2LMU5"/>
<accession>A0A3G2LMU5</accession>
<feature type="domain" description="J" evidence="3">
    <location>
        <begin position="34"/>
        <end position="99"/>
    </location>
</feature>
<dbReference type="EMBL" id="MH777957">
    <property type="protein sequence ID" value="AYN74438.1"/>
    <property type="molecule type" value="mRNA"/>
</dbReference>
<dbReference type="SMART" id="SM00271">
    <property type="entry name" value="DnaJ"/>
    <property type="match status" value="1"/>
</dbReference>
<keyword evidence="4" id="KW-0346">Stress response</keyword>
<dbReference type="SUPFAM" id="SSF46565">
    <property type="entry name" value="Chaperone J-domain"/>
    <property type="match status" value="1"/>
</dbReference>
<organism evidence="4">
    <name type="scientific">Acipenser oxyrinchus oxyrinchus</name>
    <dbReference type="NCBI Taxonomy" id="40147"/>
    <lineage>
        <taxon>Eukaryota</taxon>
        <taxon>Metazoa</taxon>
        <taxon>Chordata</taxon>
        <taxon>Craniata</taxon>
        <taxon>Vertebrata</taxon>
        <taxon>Euteleostomi</taxon>
        <taxon>Actinopterygii</taxon>
        <taxon>Chondrostei</taxon>
        <taxon>Acipenseriformes</taxon>
        <taxon>Acipenseridae</taxon>
        <taxon>Acipenser</taxon>
    </lineage>
</organism>
<feature type="compositionally biased region" description="Low complexity" evidence="1">
    <location>
        <begin position="117"/>
        <end position="128"/>
    </location>
</feature>
<name>A0A3G2LMU5_ACIOX</name>
<dbReference type="PROSITE" id="PS50076">
    <property type="entry name" value="DNAJ_2"/>
    <property type="match status" value="1"/>
</dbReference>
<evidence type="ECO:0000313" key="4">
    <source>
        <dbReference type="EMBL" id="AYN74438.1"/>
    </source>
</evidence>
<dbReference type="PANTHER" id="PTHR44825">
    <property type="match status" value="1"/>
</dbReference>
<keyword evidence="2" id="KW-0812">Transmembrane</keyword>
<dbReference type="InterPro" id="IPR036869">
    <property type="entry name" value="J_dom_sf"/>
</dbReference>
<dbReference type="PANTHER" id="PTHR44825:SF1">
    <property type="entry name" value="DNAJ HOMOLOG SUBFAMILY C MEMBER 4"/>
    <property type="match status" value="1"/>
</dbReference>